<dbReference type="AlphaFoldDB" id="A0A1G2EDK7"/>
<dbReference type="Proteomes" id="UP000178647">
    <property type="component" value="Unassembled WGS sequence"/>
</dbReference>
<protein>
    <submittedName>
        <fullName evidence="2">Uncharacterized protein</fullName>
    </submittedName>
</protein>
<evidence type="ECO:0000256" key="1">
    <source>
        <dbReference type="SAM" id="MobiDB-lite"/>
    </source>
</evidence>
<reference evidence="2 3" key="1">
    <citation type="journal article" date="2016" name="Nat. Commun.">
        <title>Thousands of microbial genomes shed light on interconnected biogeochemical processes in an aquifer system.</title>
        <authorList>
            <person name="Anantharaman K."/>
            <person name="Brown C.T."/>
            <person name="Hug L.A."/>
            <person name="Sharon I."/>
            <person name="Castelle C.J."/>
            <person name="Probst A.J."/>
            <person name="Thomas B.C."/>
            <person name="Singh A."/>
            <person name="Wilkins M.J."/>
            <person name="Karaoz U."/>
            <person name="Brodie E.L."/>
            <person name="Williams K.H."/>
            <person name="Hubbard S.S."/>
            <person name="Banfield J.F."/>
        </authorList>
    </citation>
    <scope>NUCLEOTIDE SEQUENCE [LARGE SCALE GENOMIC DNA]</scope>
</reference>
<comment type="caution">
    <text evidence="2">The sequence shown here is derived from an EMBL/GenBank/DDBJ whole genome shotgun (WGS) entry which is preliminary data.</text>
</comment>
<accession>A0A1G2EDK7</accession>
<dbReference type="EMBL" id="MHMH01000022">
    <property type="protein sequence ID" value="OGZ23896.1"/>
    <property type="molecule type" value="Genomic_DNA"/>
</dbReference>
<feature type="region of interest" description="Disordered" evidence="1">
    <location>
        <begin position="37"/>
        <end position="61"/>
    </location>
</feature>
<name>A0A1G2EDK7_9BACT</name>
<proteinExistence type="predicted"/>
<organism evidence="2 3">
    <name type="scientific">Candidatus Nealsonbacteria bacterium RIFCSPLOWO2_01_FULL_43_32</name>
    <dbReference type="NCBI Taxonomy" id="1801672"/>
    <lineage>
        <taxon>Bacteria</taxon>
        <taxon>Candidatus Nealsoniibacteriota</taxon>
    </lineage>
</organism>
<gene>
    <name evidence="2" type="ORF">A2896_03045</name>
</gene>
<dbReference type="STRING" id="1801672.A2896_03045"/>
<evidence type="ECO:0000313" key="3">
    <source>
        <dbReference type="Proteomes" id="UP000178647"/>
    </source>
</evidence>
<evidence type="ECO:0000313" key="2">
    <source>
        <dbReference type="EMBL" id="OGZ23896.1"/>
    </source>
</evidence>
<feature type="compositionally biased region" description="Basic and acidic residues" evidence="1">
    <location>
        <begin position="37"/>
        <end position="48"/>
    </location>
</feature>
<sequence>MKKIIISLMVALALFLALAVGVFLILKFGEKQPVQAPKEEQTLEEKIKSATAPARTGPLSTEEGQRIEKLLKSVTAP</sequence>